<organism evidence="1 2">
    <name type="scientific">Catenovulum agarivorans DS-2</name>
    <dbReference type="NCBI Taxonomy" id="1328313"/>
    <lineage>
        <taxon>Bacteria</taxon>
        <taxon>Pseudomonadati</taxon>
        <taxon>Pseudomonadota</taxon>
        <taxon>Gammaproteobacteria</taxon>
        <taxon>Alteromonadales</taxon>
        <taxon>Alteromonadaceae</taxon>
        <taxon>Catenovulum</taxon>
    </lineage>
</organism>
<evidence type="ECO:0000313" key="1">
    <source>
        <dbReference type="EMBL" id="EWH11124.1"/>
    </source>
</evidence>
<evidence type="ECO:0000313" key="2">
    <source>
        <dbReference type="Proteomes" id="UP000019276"/>
    </source>
</evidence>
<evidence type="ECO:0008006" key="3">
    <source>
        <dbReference type="Google" id="ProtNLM"/>
    </source>
</evidence>
<gene>
    <name evidence="1" type="ORF">DS2_04685</name>
</gene>
<reference evidence="1 2" key="1">
    <citation type="journal article" date="2014" name="Genome Announc.">
        <title>Draft Genome Sequence of the Agar-Degrading Bacterium Catenovulum sp. Strain DS-2, Isolated from Intestines of Haliotis diversicolor.</title>
        <authorList>
            <person name="Shan D."/>
            <person name="Li X."/>
            <person name="Gu Z."/>
            <person name="Wei G."/>
            <person name="Gao Z."/>
            <person name="Shao Z."/>
        </authorList>
    </citation>
    <scope>NUCLEOTIDE SEQUENCE [LARGE SCALE GENOMIC DNA]</scope>
    <source>
        <strain evidence="1 2">DS-2</strain>
    </source>
</reference>
<dbReference type="Proteomes" id="UP000019276">
    <property type="component" value="Unassembled WGS sequence"/>
</dbReference>
<sequence>MSKHKISSQQLFDLLADSQNALDLSDSDWVDVIRIFRSESVLARFACQLEESGVITQLPSYATKHLANAKLVAQRQVSSVRFECAEILHIAKNTCEKLYLLKGAAYCLASLPVSKGRTFSDIDLLVTKDVLAQTETSLKLHGWLSEPLSKYDEAYYREWAHEVPPMKHSGRGTVIDLHHNLYLPVSGRAPKVELFLEGAIETDGFHILRPAAMTLHAIIHLMLNDDLKHAFRDLNDLHLMMTEFSKQAFWEDLLDLAHKSGFENELFLACRYCRHFFKTSISTEYLTKLANMQNMNQSEIKLLDRFYALALSPKHYLVKRASANFAELVIITRAHLKKMPIKILLYHTAYKVYRSAVESLLGKAFFEKSNS</sequence>
<dbReference type="STRING" id="1328313.DS2_04685"/>
<protein>
    <recommendedName>
        <fullName evidence="3">Nucleotidyltransferase family protein</fullName>
    </recommendedName>
</protein>
<name>W7QE06_9ALTE</name>
<dbReference type="PATRIC" id="fig|1328313.3.peg.969"/>
<comment type="caution">
    <text evidence="1">The sequence shown here is derived from an EMBL/GenBank/DDBJ whole genome shotgun (WGS) entry which is preliminary data.</text>
</comment>
<proteinExistence type="predicted"/>
<dbReference type="eggNOG" id="ENOG502Z95A">
    <property type="taxonomic scope" value="Bacteria"/>
</dbReference>
<dbReference type="OrthoDB" id="5497963at2"/>
<dbReference type="EMBL" id="ARZY01000006">
    <property type="protein sequence ID" value="EWH11124.1"/>
    <property type="molecule type" value="Genomic_DNA"/>
</dbReference>
<dbReference type="AlphaFoldDB" id="W7QE06"/>
<accession>W7QE06</accession>
<dbReference type="InterPro" id="IPR039498">
    <property type="entry name" value="NTP_transf_5"/>
</dbReference>
<dbReference type="RefSeq" id="WP_051479626.1">
    <property type="nucleotide sequence ID" value="NZ_ARZY01000006.1"/>
</dbReference>
<dbReference type="Pfam" id="PF14907">
    <property type="entry name" value="NTP_transf_5"/>
    <property type="match status" value="1"/>
</dbReference>
<keyword evidence="2" id="KW-1185">Reference proteome</keyword>